<dbReference type="Gene3D" id="3.30.980.40">
    <property type="match status" value="1"/>
</dbReference>
<feature type="transmembrane region" description="Helical" evidence="16">
    <location>
        <begin position="95"/>
        <end position="113"/>
    </location>
</feature>
<evidence type="ECO:0000256" key="13">
    <source>
        <dbReference type="ARBA" id="ARBA00024986"/>
    </source>
</evidence>
<comment type="function">
    <text evidence="13">Essential cell division protein that coordinates cell division and chromosome segregation. The N-terminus is involved in assembly of the cell-division machinery. The C-terminus functions as a DNA motor that moves dsDNA in an ATP-dependent manner towards the dif recombination site, which is located within the replication terminus region. Required for activation of the Xer recombinase, allowing activation of chromosome unlinking by recombination.</text>
</comment>
<feature type="transmembrane region" description="Helical" evidence="16">
    <location>
        <begin position="59"/>
        <end position="83"/>
    </location>
</feature>
<keyword evidence="12" id="KW-0131">Cell cycle</keyword>
<dbReference type="Pfam" id="PF17854">
    <property type="entry name" value="FtsK_alpha"/>
    <property type="match status" value="1"/>
</dbReference>
<gene>
    <name evidence="18" type="ORF">ANBU17_30850</name>
</gene>
<sequence length="794" mass="88136">MAAKKTGRRKTSGRRRKKKKDFEPFYKEIAVLIVFALFLFLFFSNFGWCGYLGDSISSFLFGVFGGTYYIMPIAGLLLSLLLISNDYSSLAVKKTFFSLLLLCMISAILQMFIDIRAEDLNEAFYFSSNQHLGGGAVGGWICSLLYQEIGLGGTIVIVFFLSLISVILITERSFLSFLRKVTAPFMKKGKKKKRKRAQGTRTKARDFGKVQPKKWLHKIPDLKIGRPKPEEASAEVPQTEKSGNTAVFDFPLTEEELKENTESAAVLEETEPEVILEPEPVREVREKKSKKSEETAEVEILPAAREDGSYVFPPITLLQRGNSGQTISRTEMQKTANKLQQTLENFGVHVKIDKYSCGPSVTRFELHPEQGVKVSKIVGLADDIKLNLAAADIRIEAPIPGKAAIGIEVPNKTNQMVMFRELAESRKFKEFDSKITFAVGKDLSGDIVVSDIAKMPHLLIAGATGSGKSVCINTLIMSILYKARPDEVKLIMIDPKVVELSAYQGIPHLLIPVVTDPKQASSALNWAVMEMGERYKKFAEVNVRNLKGYNEKAAKAQKDKTAGDDFQPLPQIVIIIDELADLMMVAPGEVEDAIVRLSQLARAAGIHLIIATQRPSVNVITGLIKANVPSRIAFSVSSGVDSRTIIDMNGAEKLLGKGDMLFYPSGYQKPIRVQGAFISDEEVAKVVEFLKSQNAEQEDAYGSEIQEKIQTAAVKAATSEERDEYFEKAAMFIIDKDKASIGSLQRAFKIGFNRASRLMDQLCEAGIVSEGEGTKSRRVLMSQEEFEQYKEEYL</sequence>
<keyword evidence="9 16" id="KW-1133">Transmembrane helix</keyword>
<keyword evidence="7" id="KW-0159">Chromosome partition</keyword>
<evidence type="ECO:0000256" key="4">
    <source>
        <dbReference type="ARBA" id="ARBA00022618"/>
    </source>
</evidence>
<dbReference type="InterPro" id="IPR002543">
    <property type="entry name" value="FtsK_dom"/>
</dbReference>
<feature type="domain" description="FtsK" evidence="17">
    <location>
        <begin position="444"/>
        <end position="643"/>
    </location>
</feature>
<dbReference type="InterPro" id="IPR027417">
    <property type="entry name" value="P-loop_NTPase"/>
</dbReference>
<keyword evidence="6 15" id="KW-0547">Nucleotide-binding</keyword>
<evidence type="ECO:0000256" key="9">
    <source>
        <dbReference type="ARBA" id="ARBA00022989"/>
    </source>
</evidence>
<dbReference type="SMART" id="SM00843">
    <property type="entry name" value="Ftsk_gamma"/>
    <property type="match status" value="1"/>
</dbReference>
<comment type="subunit">
    <text evidence="14">Homohexamer. Forms a ring that surrounds DNA.</text>
</comment>
<accession>A0A916VES8</accession>
<keyword evidence="4" id="KW-0132">Cell division</keyword>
<evidence type="ECO:0000256" key="2">
    <source>
        <dbReference type="ARBA" id="ARBA00006474"/>
    </source>
</evidence>
<evidence type="ECO:0000256" key="5">
    <source>
        <dbReference type="ARBA" id="ARBA00022692"/>
    </source>
</evidence>
<proteinExistence type="inferred from homology"/>
<evidence type="ECO:0000313" key="19">
    <source>
        <dbReference type="Proteomes" id="UP000613208"/>
    </source>
</evidence>
<comment type="caution">
    <text evidence="18">The sequence shown here is derived from an EMBL/GenBank/DDBJ whole genome shotgun (WGS) entry which is preliminary data.</text>
</comment>
<dbReference type="Proteomes" id="UP000613208">
    <property type="component" value="Unassembled WGS sequence"/>
</dbReference>
<dbReference type="PANTHER" id="PTHR22683:SF41">
    <property type="entry name" value="DNA TRANSLOCASE FTSK"/>
    <property type="match status" value="1"/>
</dbReference>
<dbReference type="RefSeq" id="WP_201312380.1">
    <property type="nucleotide sequence ID" value="NZ_BLYI01000073.1"/>
</dbReference>
<dbReference type="AlphaFoldDB" id="A0A916VES8"/>
<evidence type="ECO:0000256" key="1">
    <source>
        <dbReference type="ARBA" id="ARBA00004651"/>
    </source>
</evidence>
<dbReference type="SMART" id="SM00382">
    <property type="entry name" value="AAA"/>
    <property type="match status" value="1"/>
</dbReference>
<dbReference type="Pfam" id="PF01580">
    <property type="entry name" value="FtsK_SpoIIIE"/>
    <property type="match status" value="1"/>
</dbReference>
<dbReference type="GO" id="GO:0007059">
    <property type="term" value="P:chromosome segregation"/>
    <property type="evidence" value="ECO:0007669"/>
    <property type="project" value="UniProtKB-KW"/>
</dbReference>
<dbReference type="InterPro" id="IPR036390">
    <property type="entry name" value="WH_DNA-bd_sf"/>
</dbReference>
<comment type="similarity">
    <text evidence="2">Belongs to the FtsK/SpoIIIE/SftA family.</text>
</comment>
<keyword evidence="8 15" id="KW-0067">ATP-binding</keyword>
<dbReference type="Pfam" id="PF13491">
    <property type="entry name" value="FtsK_4TM"/>
    <property type="match status" value="1"/>
</dbReference>
<evidence type="ECO:0000256" key="16">
    <source>
        <dbReference type="SAM" id="Phobius"/>
    </source>
</evidence>
<dbReference type="GO" id="GO:0005524">
    <property type="term" value="F:ATP binding"/>
    <property type="evidence" value="ECO:0007669"/>
    <property type="project" value="UniProtKB-UniRule"/>
</dbReference>
<reference evidence="18" key="1">
    <citation type="submission" date="2020-06" db="EMBL/GenBank/DDBJ databases">
        <title>Characterization of fructooligosaccharide metabolism and fructooligosaccharide-degrading enzymes in human commensal butyrate producers.</title>
        <authorList>
            <person name="Tanno H."/>
            <person name="Fujii T."/>
            <person name="Hirano K."/>
            <person name="Maeno S."/>
            <person name="Tonozuka T."/>
            <person name="Sakamoto M."/>
            <person name="Ohkuma M."/>
            <person name="Tochio T."/>
            <person name="Endo A."/>
        </authorList>
    </citation>
    <scope>NUCLEOTIDE SEQUENCE</scope>
    <source>
        <strain evidence="18">JCM 17466</strain>
    </source>
</reference>
<dbReference type="InterPro" id="IPR003593">
    <property type="entry name" value="AAA+_ATPase"/>
</dbReference>
<evidence type="ECO:0000256" key="6">
    <source>
        <dbReference type="ARBA" id="ARBA00022741"/>
    </source>
</evidence>
<feature type="binding site" evidence="15">
    <location>
        <begin position="462"/>
        <end position="469"/>
    </location>
    <ligand>
        <name>ATP</name>
        <dbReference type="ChEBI" id="CHEBI:30616"/>
    </ligand>
</feature>
<dbReference type="GO" id="GO:0051301">
    <property type="term" value="P:cell division"/>
    <property type="evidence" value="ECO:0007669"/>
    <property type="project" value="UniProtKB-KW"/>
</dbReference>
<dbReference type="InterPro" id="IPR025199">
    <property type="entry name" value="FtsK_4TM"/>
</dbReference>
<dbReference type="InterPro" id="IPR050206">
    <property type="entry name" value="FtsK/SpoIIIE/SftA"/>
</dbReference>
<evidence type="ECO:0000256" key="7">
    <source>
        <dbReference type="ARBA" id="ARBA00022829"/>
    </source>
</evidence>
<dbReference type="Gene3D" id="1.10.10.10">
    <property type="entry name" value="Winged helix-like DNA-binding domain superfamily/Winged helix DNA-binding domain"/>
    <property type="match status" value="1"/>
</dbReference>
<evidence type="ECO:0000256" key="11">
    <source>
        <dbReference type="ARBA" id="ARBA00023136"/>
    </source>
</evidence>
<dbReference type="InterPro" id="IPR036388">
    <property type="entry name" value="WH-like_DNA-bd_sf"/>
</dbReference>
<dbReference type="EMBL" id="BLYI01000073">
    <property type="protein sequence ID" value="GFO86738.1"/>
    <property type="molecule type" value="Genomic_DNA"/>
</dbReference>
<evidence type="ECO:0000256" key="14">
    <source>
        <dbReference type="ARBA" id="ARBA00025923"/>
    </source>
</evidence>
<keyword evidence="19" id="KW-1185">Reference proteome</keyword>
<evidence type="ECO:0000256" key="3">
    <source>
        <dbReference type="ARBA" id="ARBA00022475"/>
    </source>
</evidence>
<dbReference type="InterPro" id="IPR041027">
    <property type="entry name" value="FtsK_alpha"/>
</dbReference>
<protein>
    <recommendedName>
        <fullName evidence="17">FtsK domain-containing protein</fullName>
    </recommendedName>
</protein>
<evidence type="ECO:0000256" key="12">
    <source>
        <dbReference type="ARBA" id="ARBA00023306"/>
    </source>
</evidence>
<dbReference type="InterPro" id="IPR018541">
    <property type="entry name" value="Ftsk_gamma"/>
</dbReference>
<dbReference type="GO" id="GO:0003677">
    <property type="term" value="F:DNA binding"/>
    <property type="evidence" value="ECO:0007669"/>
    <property type="project" value="UniProtKB-KW"/>
</dbReference>
<evidence type="ECO:0000256" key="8">
    <source>
        <dbReference type="ARBA" id="ARBA00022840"/>
    </source>
</evidence>
<keyword evidence="5 16" id="KW-0812">Transmembrane</keyword>
<keyword evidence="11 16" id="KW-0472">Membrane</keyword>
<evidence type="ECO:0000256" key="15">
    <source>
        <dbReference type="PROSITE-ProRule" id="PRU00289"/>
    </source>
</evidence>
<dbReference type="CDD" id="cd01127">
    <property type="entry name" value="TrwB_TraG_TraD_VirD4"/>
    <property type="match status" value="1"/>
</dbReference>
<feature type="transmembrane region" description="Helical" evidence="16">
    <location>
        <begin position="149"/>
        <end position="170"/>
    </location>
</feature>
<comment type="subcellular location">
    <subcellularLocation>
        <location evidence="1">Cell membrane</location>
        <topology evidence="1">Multi-pass membrane protein</topology>
    </subcellularLocation>
</comment>
<name>A0A916VES8_9FIRM</name>
<dbReference type="PANTHER" id="PTHR22683">
    <property type="entry name" value="SPORULATION PROTEIN RELATED"/>
    <property type="match status" value="1"/>
</dbReference>
<dbReference type="GO" id="GO:0005886">
    <property type="term" value="C:plasma membrane"/>
    <property type="evidence" value="ECO:0007669"/>
    <property type="project" value="UniProtKB-SubCell"/>
</dbReference>
<dbReference type="Pfam" id="PF09397">
    <property type="entry name" value="FtsK_gamma"/>
    <property type="match status" value="1"/>
</dbReference>
<dbReference type="SUPFAM" id="SSF46785">
    <property type="entry name" value="Winged helix' DNA-binding domain"/>
    <property type="match status" value="1"/>
</dbReference>
<keyword evidence="3" id="KW-1003">Cell membrane</keyword>
<evidence type="ECO:0000256" key="10">
    <source>
        <dbReference type="ARBA" id="ARBA00023125"/>
    </source>
</evidence>
<evidence type="ECO:0000313" key="18">
    <source>
        <dbReference type="EMBL" id="GFO86738.1"/>
    </source>
</evidence>
<dbReference type="Gene3D" id="3.40.50.300">
    <property type="entry name" value="P-loop containing nucleotide triphosphate hydrolases"/>
    <property type="match status" value="1"/>
</dbReference>
<dbReference type="PROSITE" id="PS50901">
    <property type="entry name" value="FTSK"/>
    <property type="match status" value="1"/>
</dbReference>
<evidence type="ECO:0000259" key="17">
    <source>
        <dbReference type="PROSITE" id="PS50901"/>
    </source>
</evidence>
<dbReference type="SUPFAM" id="SSF52540">
    <property type="entry name" value="P-loop containing nucleoside triphosphate hydrolases"/>
    <property type="match status" value="1"/>
</dbReference>
<organism evidence="18 19">
    <name type="scientific">Anaerostipes butyraticus</name>
    <dbReference type="NCBI Taxonomy" id="645466"/>
    <lineage>
        <taxon>Bacteria</taxon>
        <taxon>Bacillati</taxon>
        <taxon>Bacillota</taxon>
        <taxon>Clostridia</taxon>
        <taxon>Lachnospirales</taxon>
        <taxon>Lachnospiraceae</taxon>
        <taxon>Anaerostipes</taxon>
    </lineage>
</organism>
<keyword evidence="10" id="KW-0238">DNA-binding</keyword>
<feature type="transmembrane region" description="Helical" evidence="16">
    <location>
        <begin position="25"/>
        <end position="47"/>
    </location>
</feature>